<evidence type="ECO:0000256" key="1">
    <source>
        <dbReference type="SAM" id="MobiDB-lite"/>
    </source>
</evidence>
<feature type="region of interest" description="Disordered" evidence="1">
    <location>
        <begin position="45"/>
        <end position="75"/>
    </location>
</feature>
<dbReference type="KEGG" id="tpla:ElP_58470"/>
<dbReference type="EMBL" id="CP036426">
    <property type="protein sequence ID" value="QDV37900.1"/>
    <property type="molecule type" value="Genomic_DNA"/>
</dbReference>
<dbReference type="Proteomes" id="UP000317835">
    <property type="component" value="Chromosome"/>
</dbReference>
<feature type="region of interest" description="Disordered" evidence="1">
    <location>
        <begin position="168"/>
        <end position="249"/>
    </location>
</feature>
<accession>A0A518HAM0</accession>
<evidence type="ECO:0000313" key="3">
    <source>
        <dbReference type="Proteomes" id="UP000317835"/>
    </source>
</evidence>
<proteinExistence type="predicted"/>
<feature type="compositionally biased region" description="Basic and acidic residues" evidence="1">
    <location>
        <begin position="204"/>
        <end position="214"/>
    </location>
</feature>
<dbReference type="RefSeq" id="WP_145276010.1">
    <property type="nucleotide sequence ID" value="NZ_CP036426.1"/>
</dbReference>
<feature type="region of interest" description="Disordered" evidence="1">
    <location>
        <begin position="1"/>
        <end position="32"/>
    </location>
</feature>
<evidence type="ECO:0000313" key="2">
    <source>
        <dbReference type="EMBL" id="QDV37900.1"/>
    </source>
</evidence>
<name>A0A518HAM0_9BACT</name>
<feature type="compositionally biased region" description="Low complexity" evidence="1">
    <location>
        <begin position="45"/>
        <end position="56"/>
    </location>
</feature>
<keyword evidence="3" id="KW-1185">Reference proteome</keyword>
<feature type="compositionally biased region" description="Low complexity" evidence="1">
    <location>
        <begin position="234"/>
        <end position="243"/>
    </location>
</feature>
<gene>
    <name evidence="2" type="ORF">ElP_58470</name>
</gene>
<organism evidence="2 3">
    <name type="scientific">Tautonia plasticadhaerens</name>
    <dbReference type="NCBI Taxonomy" id="2527974"/>
    <lineage>
        <taxon>Bacteria</taxon>
        <taxon>Pseudomonadati</taxon>
        <taxon>Planctomycetota</taxon>
        <taxon>Planctomycetia</taxon>
        <taxon>Isosphaerales</taxon>
        <taxon>Isosphaeraceae</taxon>
        <taxon>Tautonia</taxon>
    </lineage>
</organism>
<feature type="compositionally biased region" description="Low complexity" evidence="1">
    <location>
        <begin position="177"/>
        <end position="187"/>
    </location>
</feature>
<reference evidence="2 3" key="1">
    <citation type="submission" date="2019-02" db="EMBL/GenBank/DDBJ databases">
        <title>Deep-cultivation of Planctomycetes and their phenomic and genomic characterization uncovers novel biology.</title>
        <authorList>
            <person name="Wiegand S."/>
            <person name="Jogler M."/>
            <person name="Boedeker C."/>
            <person name="Pinto D."/>
            <person name="Vollmers J."/>
            <person name="Rivas-Marin E."/>
            <person name="Kohn T."/>
            <person name="Peeters S.H."/>
            <person name="Heuer A."/>
            <person name="Rast P."/>
            <person name="Oberbeckmann S."/>
            <person name="Bunk B."/>
            <person name="Jeske O."/>
            <person name="Meyerdierks A."/>
            <person name="Storesund J.E."/>
            <person name="Kallscheuer N."/>
            <person name="Luecker S."/>
            <person name="Lage O.M."/>
            <person name="Pohl T."/>
            <person name="Merkel B.J."/>
            <person name="Hornburger P."/>
            <person name="Mueller R.-W."/>
            <person name="Bruemmer F."/>
            <person name="Labrenz M."/>
            <person name="Spormann A.M."/>
            <person name="Op den Camp H."/>
            <person name="Overmann J."/>
            <person name="Amann R."/>
            <person name="Jetten M.S.M."/>
            <person name="Mascher T."/>
            <person name="Medema M.H."/>
            <person name="Devos D.P."/>
            <person name="Kaster A.-K."/>
            <person name="Ovreas L."/>
            <person name="Rohde M."/>
            <person name="Galperin M.Y."/>
            <person name="Jogler C."/>
        </authorList>
    </citation>
    <scope>NUCLEOTIDE SEQUENCE [LARGE SCALE GENOMIC DNA]</scope>
    <source>
        <strain evidence="2 3">ElP</strain>
    </source>
</reference>
<protein>
    <submittedName>
        <fullName evidence="2">Uncharacterized protein</fullName>
    </submittedName>
</protein>
<sequence>MGRTDARRNSGHPPAVESLEGRQLLSGGAGLPPGYAAGIASQSYQAARAAPQSPSPHTTRVSVATDRPGYSPGQPIRLTVTQAVAGQTPVNTGTMADAEVIVSRRGRELWRSGDDRGPAVATHQLVTLQPGQSRSTTIAWDGRARDGSVVTGPVEIRAVVDRVASPPKVVQIGGAGPSSPSASPGRPGADRPSPGPGQSTIDAARIRQLRERQARAMAEAARPRLPDSPAGRSPWPGGPAARRWPGRGA</sequence>
<dbReference type="AlphaFoldDB" id="A0A518HAM0"/>
<dbReference type="OrthoDB" id="1357684at2"/>